<dbReference type="Pfam" id="PF02698">
    <property type="entry name" value="DUF218"/>
    <property type="match status" value="1"/>
</dbReference>
<accession>A0ABZ2ZX15</accession>
<keyword evidence="4" id="KW-1185">Reference proteome</keyword>
<dbReference type="CDD" id="cd06259">
    <property type="entry name" value="YdcF-like"/>
    <property type="match status" value="1"/>
</dbReference>
<dbReference type="RefSeq" id="WP_342024309.1">
    <property type="nucleotide sequence ID" value="NZ_CP151657.1"/>
</dbReference>
<keyword evidence="1" id="KW-1133">Transmembrane helix</keyword>
<name>A0ABZ2ZX15_9MICC</name>
<proteinExistence type="predicted"/>
<evidence type="ECO:0000256" key="1">
    <source>
        <dbReference type="SAM" id="Phobius"/>
    </source>
</evidence>
<feature type="transmembrane region" description="Helical" evidence="1">
    <location>
        <begin position="26"/>
        <end position="48"/>
    </location>
</feature>
<reference evidence="3 4" key="1">
    <citation type="submission" date="2024-04" db="EMBL/GenBank/DDBJ databases">
        <title>Arthrobacter sp. from Plains bison fecal sample.</title>
        <authorList>
            <person name="Ruzzini A."/>
        </authorList>
    </citation>
    <scope>NUCLEOTIDE SEQUENCE [LARGE SCALE GENOMIC DNA]</scope>
    <source>
        <strain evidence="3 4">EINP1</strain>
    </source>
</reference>
<dbReference type="InterPro" id="IPR003848">
    <property type="entry name" value="DUF218"/>
</dbReference>
<dbReference type="Proteomes" id="UP001448858">
    <property type="component" value="Chromosome"/>
</dbReference>
<keyword evidence="1" id="KW-0812">Transmembrane</keyword>
<feature type="domain" description="DUF218" evidence="2">
    <location>
        <begin position="58"/>
        <end position="174"/>
    </location>
</feature>
<evidence type="ECO:0000313" key="4">
    <source>
        <dbReference type="Proteomes" id="UP001448858"/>
    </source>
</evidence>
<evidence type="ECO:0000313" key="3">
    <source>
        <dbReference type="EMBL" id="WZP16703.1"/>
    </source>
</evidence>
<organism evidence="3 4">
    <name type="scientific">Arthrobacter citreus</name>
    <dbReference type="NCBI Taxonomy" id="1670"/>
    <lineage>
        <taxon>Bacteria</taxon>
        <taxon>Bacillati</taxon>
        <taxon>Actinomycetota</taxon>
        <taxon>Actinomycetes</taxon>
        <taxon>Micrococcales</taxon>
        <taxon>Micrococcaceae</taxon>
        <taxon>Arthrobacter</taxon>
    </lineage>
</organism>
<protein>
    <submittedName>
        <fullName evidence="3">YdcF family protein</fullName>
    </submittedName>
</protein>
<gene>
    <name evidence="3" type="ORF">AAE021_03730</name>
</gene>
<keyword evidence="1" id="KW-0472">Membrane</keyword>
<evidence type="ECO:0000259" key="2">
    <source>
        <dbReference type="Pfam" id="PF02698"/>
    </source>
</evidence>
<dbReference type="EMBL" id="CP151657">
    <property type="protein sequence ID" value="WZP16703.1"/>
    <property type="molecule type" value="Genomic_DNA"/>
</dbReference>
<sequence>MLDSLRTVPHRLLVRLQRGVPRSVDVAVTTVVSAALIWLFTATMLFYYPQVQEPARADAVVVLAGAASERLPVGRDLSYQGYAGDLVLSTTDTPGNRITDMYCDYISSPTVTCFFPEPLTTRGEARAVARLAADNGWDNLIVVTSRYHLLRAETNLSQCTTAALTMVPSDPDLSPGQWLGRFVEETGGLAAAVLRPACASRI</sequence>